<dbReference type="Proteomes" id="UP001318040">
    <property type="component" value="Unplaced"/>
</dbReference>
<reference evidence="2" key="1">
    <citation type="submission" date="2025-08" db="UniProtKB">
        <authorList>
            <consortium name="RefSeq"/>
        </authorList>
    </citation>
    <scope>IDENTIFICATION</scope>
    <source>
        <tissue evidence="2">Sperm</tissue>
    </source>
</reference>
<dbReference type="AlphaFoldDB" id="A0AAJ7WKP8"/>
<evidence type="ECO:0000313" key="1">
    <source>
        <dbReference type="Proteomes" id="UP001318040"/>
    </source>
</evidence>
<keyword evidence="1" id="KW-1185">Reference proteome</keyword>
<protein>
    <submittedName>
        <fullName evidence="2">Histone-lysine N-methyltransferase SMYD1-like</fullName>
    </submittedName>
</protein>
<organism evidence="1 2">
    <name type="scientific">Petromyzon marinus</name>
    <name type="common">Sea lamprey</name>
    <dbReference type="NCBI Taxonomy" id="7757"/>
    <lineage>
        <taxon>Eukaryota</taxon>
        <taxon>Metazoa</taxon>
        <taxon>Chordata</taxon>
        <taxon>Craniata</taxon>
        <taxon>Vertebrata</taxon>
        <taxon>Cyclostomata</taxon>
        <taxon>Hyperoartia</taxon>
        <taxon>Petromyzontiformes</taxon>
        <taxon>Petromyzontidae</taxon>
        <taxon>Petromyzon</taxon>
    </lineage>
</organism>
<dbReference type="FunFam" id="1.25.40.10:FF:000132">
    <property type="entry name" value="Histone-lysine N-methyltransferase SMYD1 isoform 1"/>
    <property type="match status" value="1"/>
</dbReference>
<dbReference type="Gene3D" id="1.25.40.10">
    <property type="entry name" value="Tetratricopeptide repeat domain"/>
    <property type="match status" value="1"/>
</dbReference>
<dbReference type="RefSeq" id="XP_032800108.1">
    <property type="nucleotide sequence ID" value="XM_032944217.1"/>
</dbReference>
<evidence type="ECO:0000313" key="2">
    <source>
        <dbReference type="RefSeq" id="XP_032800108.1"/>
    </source>
</evidence>
<proteinExistence type="predicted"/>
<sequence length="133" mass="15135">MVRLMADVLAYLQSFNEAATFAQRTVDAIEKIYHPNNAQLGMMVMRAGVTHWHAGLIDKAHAHVCRALGILMVTHGPLHPITRDLEGLRVQTEMELRLFRENEFAYERLREAALQGSSMRLMAEPQTGDLRHK</sequence>
<dbReference type="InterPro" id="IPR011990">
    <property type="entry name" value="TPR-like_helical_dom_sf"/>
</dbReference>
<accession>A0AAJ7WKP8</accession>
<name>A0AAJ7WKP8_PETMA</name>
<gene>
    <name evidence="2" type="primary">LOC116937114</name>
</gene>
<dbReference type="KEGG" id="pmrn:116937114"/>